<dbReference type="PANTHER" id="PTHR34543:SF1">
    <property type="entry name" value="PROTEIN ABA DEFICIENT 4, CHLOROPLASTIC"/>
    <property type="match status" value="1"/>
</dbReference>
<feature type="transmembrane region" description="Helical" evidence="1">
    <location>
        <begin position="111"/>
        <end position="134"/>
    </location>
</feature>
<comment type="caution">
    <text evidence="2">The sequence shown here is derived from an EMBL/GenBank/DDBJ whole genome shotgun (WGS) entry which is preliminary data.</text>
</comment>
<dbReference type="RefSeq" id="WP_207978506.1">
    <property type="nucleotide sequence ID" value="NZ_JAGDEL010000008.1"/>
</dbReference>
<protein>
    <submittedName>
        <fullName evidence="2">DUF4281 domain-containing protein</fullName>
    </submittedName>
</protein>
<evidence type="ECO:0000313" key="2">
    <source>
        <dbReference type="EMBL" id="MBO1512453.1"/>
    </source>
</evidence>
<reference evidence="2 3" key="1">
    <citation type="submission" date="2021-03" db="EMBL/GenBank/DDBJ databases">
        <title>Whole genome sequence of Metabacillus bambusae BG109.</title>
        <authorList>
            <person name="Jeong J.W."/>
        </authorList>
    </citation>
    <scope>NUCLEOTIDE SEQUENCE [LARGE SCALE GENOMIC DNA]</scope>
    <source>
        <strain evidence="2 3">BG109</strain>
    </source>
</reference>
<keyword evidence="1" id="KW-0812">Transmembrane</keyword>
<feature type="transmembrane region" description="Helical" evidence="1">
    <location>
        <begin position="79"/>
        <end position="99"/>
    </location>
</feature>
<keyword evidence="1" id="KW-0472">Membrane</keyword>
<accession>A0ABS3N3F5</accession>
<sequence>MFELLFSLSSIGILVWLLMIVLPTWRVTRLLAELKIFPIYLSILYIVGIITVILKNGFGFMQYFSSAAGVIRLLSEPNFALLVWIHLLCFDLFVGHSIYRENLEYRYIPLPLQSIILFLTLMFGPLGLLTYVVLRNASNRKRT</sequence>
<feature type="transmembrane region" description="Helical" evidence="1">
    <location>
        <begin position="5"/>
        <end position="25"/>
    </location>
</feature>
<evidence type="ECO:0000313" key="3">
    <source>
        <dbReference type="Proteomes" id="UP000663981"/>
    </source>
</evidence>
<evidence type="ECO:0000256" key="1">
    <source>
        <dbReference type="SAM" id="Phobius"/>
    </source>
</evidence>
<dbReference type="Pfam" id="PF14108">
    <property type="entry name" value="ABA4-like"/>
    <property type="match status" value="1"/>
</dbReference>
<dbReference type="EMBL" id="JAGDEL010000008">
    <property type="protein sequence ID" value="MBO1512453.1"/>
    <property type="molecule type" value="Genomic_DNA"/>
</dbReference>
<dbReference type="InterPro" id="IPR025461">
    <property type="entry name" value="ABA4-like"/>
</dbReference>
<dbReference type="PANTHER" id="PTHR34543">
    <property type="entry name" value="PROTEIN ABA DEFICIENT 4, CHLOROPLASTIC"/>
    <property type="match status" value="1"/>
</dbReference>
<keyword evidence="3" id="KW-1185">Reference proteome</keyword>
<name>A0ABS3N3F5_9BACI</name>
<feature type="transmembrane region" description="Helical" evidence="1">
    <location>
        <begin position="37"/>
        <end position="58"/>
    </location>
</feature>
<organism evidence="2 3">
    <name type="scientific">Metabacillus bambusae</name>
    <dbReference type="NCBI Taxonomy" id="2795218"/>
    <lineage>
        <taxon>Bacteria</taxon>
        <taxon>Bacillati</taxon>
        <taxon>Bacillota</taxon>
        <taxon>Bacilli</taxon>
        <taxon>Bacillales</taxon>
        <taxon>Bacillaceae</taxon>
        <taxon>Metabacillus</taxon>
    </lineage>
</organism>
<dbReference type="Proteomes" id="UP000663981">
    <property type="component" value="Unassembled WGS sequence"/>
</dbReference>
<proteinExistence type="predicted"/>
<keyword evidence="1" id="KW-1133">Transmembrane helix</keyword>
<gene>
    <name evidence="2" type="ORF">I7822_12310</name>
</gene>